<dbReference type="InterPro" id="IPR002109">
    <property type="entry name" value="Glutaredoxin"/>
</dbReference>
<dbReference type="CDD" id="cd02976">
    <property type="entry name" value="NrdH"/>
    <property type="match status" value="1"/>
</dbReference>
<protein>
    <submittedName>
        <fullName evidence="2">Glutaredoxin family protein</fullName>
    </submittedName>
</protein>
<proteinExistence type="predicted"/>
<dbReference type="PROSITE" id="PS51354">
    <property type="entry name" value="GLUTAREDOXIN_2"/>
    <property type="match status" value="1"/>
</dbReference>
<organism evidence="2 3">
    <name type="scientific">Gilvimarinus gilvus</name>
    <dbReference type="NCBI Taxonomy" id="3058038"/>
    <lineage>
        <taxon>Bacteria</taxon>
        <taxon>Pseudomonadati</taxon>
        <taxon>Pseudomonadota</taxon>
        <taxon>Gammaproteobacteria</taxon>
        <taxon>Cellvibrionales</taxon>
        <taxon>Cellvibrionaceae</taxon>
        <taxon>Gilvimarinus</taxon>
    </lineage>
</organism>
<dbReference type="PANTHER" id="PTHR34386">
    <property type="entry name" value="GLUTAREDOXIN"/>
    <property type="match status" value="1"/>
</dbReference>
<dbReference type="PANTHER" id="PTHR34386:SF1">
    <property type="entry name" value="GLUTAREDOXIN-LIKE PROTEIN NRDH"/>
    <property type="match status" value="1"/>
</dbReference>
<evidence type="ECO:0000313" key="2">
    <source>
        <dbReference type="EMBL" id="MDX6848779.1"/>
    </source>
</evidence>
<comment type="caution">
    <text evidence="2">The sequence shown here is derived from an EMBL/GenBank/DDBJ whole genome shotgun (WGS) entry which is preliminary data.</text>
</comment>
<dbReference type="EMBL" id="JAXAFO010000006">
    <property type="protein sequence ID" value="MDX6848779.1"/>
    <property type="molecule type" value="Genomic_DNA"/>
</dbReference>
<dbReference type="Proteomes" id="UP001273505">
    <property type="component" value="Unassembled WGS sequence"/>
</dbReference>
<gene>
    <name evidence="2" type="ORF">SCD92_05365</name>
</gene>
<sequence length="111" mass="12421">MKTIVFVFIAIAVAIKIFAGSGVSGGTERVDQYSGEVVLYATPWCGYCKKTRELLRDNDIVFTEYNIEKSNRGRREYNDLNGQGIPLMVIDGQVVRGYQPRQILSLAKATQ</sequence>
<name>A0ABU4RVW0_9GAMM</name>
<dbReference type="Pfam" id="PF00462">
    <property type="entry name" value="Glutaredoxin"/>
    <property type="match status" value="1"/>
</dbReference>
<keyword evidence="3" id="KW-1185">Reference proteome</keyword>
<accession>A0ABU4RVW0</accession>
<feature type="domain" description="Glutaredoxin" evidence="1">
    <location>
        <begin position="37"/>
        <end position="95"/>
    </location>
</feature>
<dbReference type="Gene3D" id="3.40.30.10">
    <property type="entry name" value="Glutaredoxin"/>
    <property type="match status" value="1"/>
</dbReference>
<dbReference type="InterPro" id="IPR051548">
    <property type="entry name" value="Grx-like_ET"/>
</dbReference>
<reference evidence="2 3" key="1">
    <citation type="submission" date="2023-11" db="EMBL/GenBank/DDBJ databases">
        <title>Gilvimarinus fulvus sp. nov., isolated from the surface of Kelp.</title>
        <authorList>
            <person name="Sun Y.Y."/>
            <person name="Gong Y."/>
            <person name="Du Z.J."/>
        </authorList>
    </citation>
    <scope>NUCLEOTIDE SEQUENCE [LARGE SCALE GENOMIC DNA]</scope>
    <source>
        <strain evidence="2 3">SDUM040013</strain>
    </source>
</reference>
<dbReference type="SUPFAM" id="SSF52833">
    <property type="entry name" value="Thioredoxin-like"/>
    <property type="match status" value="1"/>
</dbReference>
<evidence type="ECO:0000313" key="3">
    <source>
        <dbReference type="Proteomes" id="UP001273505"/>
    </source>
</evidence>
<dbReference type="RefSeq" id="WP_302724019.1">
    <property type="nucleotide sequence ID" value="NZ_JAULRU010000731.1"/>
</dbReference>
<evidence type="ECO:0000259" key="1">
    <source>
        <dbReference type="Pfam" id="PF00462"/>
    </source>
</evidence>
<dbReference type="InterPro" id="IPR036249">
    <property type="entry name" value="Thioredoxin-like_sf"/>
</dbReference>